<protein>
    <recommendedName>
        <fullName evidence="4">DH domain-containing protein</fullName>
    </recommendedName>
</protein>
<keyword evidence="3" id="KW-1185">Reference proteome</keyword>
<proteinExistence type="predicted"/>
<evidence type="ECO:0000256" key="1">
    <source>
        <dbReference type="SAM" id="MobiDB-lite"/>
    </source>
</evidence>
<evidence type="ECO:0000313" key="2">
    <source>
        <dbReference type="EMBL" id="GIX82745.1"/>
    </source>
</evidence>
<evidence type="ECO:0008006" key="4">
    <source>
        <dbReference type="Google" id="ProtNLM"/>
    </source>
</evidence>
<evidence type="ECO:0000313" key="3">
    <source>
        <dbReference type="Proteomes" id="UP001054945"/>
    </source>
</evidence>
<feature type="compositionally biased region" description="Low complexity" evidence="1">
    <location>
        <begin position="18"/>
        <end position="29"/>
    </location>
</feature>
<gene>
    <name evidence="2" type="ORF">CEXT_149941</name>
</gene>
<feature type="compositionally biased region" description="Low complexity" evidence="1">
    <location>
        <begin position="49"/>
        <end position="59"/>
    </location>
</feature>
<feature type="region of interest" description="Disordered" evidence="1">
    <location>
        <begin position="18"/>
        <end position="64"/>
    </location>
</feature>
<dbReference type="EMBL" id="BPLR01020808">
    <property type="protein sequence ID" value="GIX82745.1"/>
    <property type="molecule type" value="Genomic_DNA"/>
</dbReference>
<dbReference type="AlphaFoldDB" id="A0AAV4NG42"/>
<organism evidence="2 3">
    <name type="scientific">Caerostris extrusa</name>
    <name type="common">Bark spider</name>
    <name type="synonym">Caerostris bankana</name>
    <dbReference type="NCBI Taxonomy" id="172846"/>
    <lineage>
        <taxon>Eukaryota</taxon>
        <taxon>Metazoa</taxon>
        <taxon>Ecdysozoa</taxon>
        <taxon>Arthropoda</taxon>
        <taxon>Chelicerata</taxon>
        <taxon>Arachnida</taxon>
        <taxon>Araneae</taxon>
        <taxon>Araneomorphae</taxon>
        <taxon>Entelegynae</taxon>
        <taxon>Araneoidea</taxon>
        <taxon>Araneidae</taxon>
        <taxon>Caerostris</taxon>
    </lineage>
</organism>
<dbReference type="Proteomes" id="UP001054945">
    <property type="component" value="Unassembled WGS sequence"/>
</dbReference>
<name>A0AAV4NG42_CAEEX</name>
<accession>A0AAV4NG42</accession>
<reference evidence="2 3" key="1">
    <citation type="submission" date="2021-06" db="EMBL/GenBank/DDBJ databases">
        <title>Caerostris extrusa draft genome.</title>
        <authorList>
            <person name="Kono N."/>
            <person name="Arakawa K."/>
        </authorList>
    </citation>
    <scope>NUCLEOTIDE SEQUENCE [LARGE SCALE GENOMIC DNA]</scope>
</reference>
<sequence length="108" mass="11707">MGQCVRGRAYAGVGVGCAPSGGTPTPGTPSVHGRERGARRLLGPRRPPGWRAPAPARGPTSWDTRSATDVRLRVVEELLSSEKDYCHTLKLSPIYMKNHSGNLYYCND</sequence>
<comment type="caution">
    <text evidence="2">The sequence shown here is derived from an EMBL/GenBank/DDBJ whole genome shotgun (WGS) entry which is preliminary data.</text>
</comment>